<dbReference type="NCBIfam" id="TIGR02595">
    <property type="entry name" value="PEP_CTERM"/>
    <property type="match status" value="1"/>
</dbReference>
<keyword evidence="1" id="KW-0812">Transmembrane</keyword>
<protein>
    <submittedName>
        <fullName evidence="3">SUMF1/EgtB/PvdO family nonheme iron enzyme</fullName>
    </submittedName>
</protein>
<dbReference type="PANTHER" id="PTHR23150:SF19">
    <property type="entry name" value="FORMYLGLYCINE-GENERATING ENZYME"/>
    <property type="match status" value="1"/>
</dbReference>
<dbReference type="RefSeq" id="WP_317836321.1">
    <property type="nucleotide sequence ID" value="NZ_CP136920.1"/>
</dbReference>
<keyword evidence="4" id="KW-1185">Reference proteome</keyword>
<reference evidence="3 4" key="1">
    <citation type="submission" date="2023-10" db="EMBL/GenBank/DDBJ databases">
        <title>Rubellicoccus peritrichatus gen. nov., sp. nov., isolated from an algae of coral reef tank.</title>
        <authorList>
            <person name="Luo J."/>
        </authorList>
    </citation>
    <scope>NUCLEOTIDE SEQUENCE [LARGE SCALE GENOMIC DNA]</scope>
    <source>
        <strain evidence="3 4">CR14</strain>
    </source>
</reference>
<dbReference type="AlphaFoldDB" id="A0AAQ3LH66"/>
<accession>A0AAQ3LH66</accession>
<dbReference type="Proteomes" id="UP001304300">
    <property type="component" value="Chromosome"/>
</dbReference>
<dbReference type="EMBL" id="CP136920">
    <property type="protein sequence ID" value="WOO43723.1"/>
    <property type="molecule type" value="Genomic_DNA"/>
</dbReference>
<sequence length="398" mass="42497">MIETKPKERTASVLFMILWLASLCASASLRKKKQAFWRSNIIYFLPVPLKCHLSSALKKGGKFIYRSGMLCYFRQNLNMLMKLKHMKLKPLAFLTAGLLAASLSYGVININTVYVGDAGNPNGSRGFGGVSYEYYIGTYEVTNAQYTAFLNATAATDSNGLYSTSMAGSFGGINRSGTSGSYTYSTINGRENNPVNFVSFWDAARFTNWLTSGDTETGVYVLTDTGIANNTITRDATAWANGGVAIASQNEWFKAAYYAGSPTGADGDGYWNYPTQSNSITTADANWGNSDGNVTAVGTYSGSVSYYGTFDQAGNVLEWSDTINGSRRITRGGSFINTSNGNLSAALSSNISPSASGSNAGFRVSSLAPIPEPSVYAAILGGLGLGLTLMRRKGRGTL</sequence>
<proteinExistence type="predicted"/>
<evidence type="ECO:0000313" key="4">
    <source>
        <dbReference type="Proteomes" id="UP001304300"/>
    </source>
</evidence>
<evidence type="ECO:0000256" key="1">
    <source>
        <dbReference type="SAM" id="Phobius"/>
    </source>
</evidence>
<feature type="domain" description="Sulfatase-modifying factor enzyme-like" evidence="2">
    <location>
        <begin position="133"/>
        <end position="364"/>
    </location>
</feature>
<dbReference type="InterPro" id="IPR016187">
    <property type="entry name" value="CTDL_fold"/>
</dbReference>
<dbReference type="GO" id="GO:0120147">
    <property type="term" value="F:formylglycine-generating oxidase activity"/>
    <property type="evidence" value="ECO:0007669"/>
    <property type="project" value="TreeGrafter"/>
</dbReference>
<dbReference type="InterPro" id="IPR005532">
    <property type="entry name" value="SUMF_dom"/>
</dbReference>
<feature type="transmembrane region" description="Helical" evidence="1">
    <location>
        <begin position="12"/>
        <end position="29"/>
    </location>
</feature>
<feature type="transmembrane region" description="Helical" evidence="1">
    <location>
        <begin position="91"/>
        <end position="108"/>
    </location>
</feature>
<organism evidence="3 4">
    <name type="scientific">Rubellicoccus peritrichatus</name>
    <dbReference type="NCBI Taxonomy" id="3080537"/>
    <lineage>
        <taxon>Bacteria</taxon>
        <taxon>Pseudomonadati</taxon>
        <taxon>Verrucomicrobiota</taxon>
        <taxon>Opitutia</taxon>
        <taxon>Puniceicoccales</taxon>
        <taxon>Cerasicoccaceae</taxon>
        <taxon>Rubellicoccus</taxon>
    </lineage>
</organism>
<dbReference type="SUPFAM" id="SSF56436">
    <property type="entry name" value="C-type lectin-like"/>
    <property type="match status" value="1"/>
</dbReference>
<dbReference type="KEGG" id="puo:RZN69_11545"/>
<keyword evidence="1" id="KW-0472">Membrane</keyword>
<gene>
    <name evidence="3" type="ORF">RZN69_11545</name>
</gene>
<dbReference type="InterPro" id="IPR051043">
    <property type="entry name" value="Sulfatase_Mod_Factor_Kinase"/>
</dbReference>
<evidence type="ECO:0000259" key="2">
    <source>
        <dbReference type="Pfam" id="PF03781"/>
    </source>
</evidence>
<dbReference type="PANTHER" id="PTHR23150">
    <property type="entry name" value="SULFATASE MODIFYING FACTOR 1, 2"/>
    <property type="match status" value="1"/>
</dbReference>
<evidence type="ECO:0000313" key="3">
    <source>
        <dbReference type="EMBL" id="WOO43723.1"/>
    </source>
</evidence>
<dbReference type="InterPro" id="IPR013424">
    <property type="entry name" value="Ice-binding_C"/>
</dbReference>
<dbReference type="Pfam" id="PF03781">
    <property type="entry name" value="FGE-sulfatase"/>
    <property type="match status" value="1"/>
</dbReference>
<dbReference type="Gene3D" id="3.90.1580.10">
    <property type="entry name" value="paralog of FGE (formylglycine-generating enzyme)"/>
    <property type="match status" value="1"/>
</dbReference>
<dbReference type="InterPro" id="IPR042095">
    <property type="entry name" value="SUMF_sf"/>
</dbReference>
<name>A0AAQ3LH66_9BACT</name>
<keyword evidence="1" id="KW-1133">Transmembrane helix</keyword>